<evidence type="ECO:0000256" key="3">
    <source>
        <dbReference type="SAM" id="MobiDB-lite"/>
    </source>
</evidence>
<dbReference type="InterPro" id="IPR028974">
    <property type="entry name" value="TSP_type-3_rpt"/>
</dbReference>
<dbReference type="SUPFAM" id="SSF103647">
    <property type="entry name" value="TSP type-3 repeat"/>
    <property type="match status" value="1"/>
</dbReference>
<dbReference type="PANTHER" id="PTHR10199">
    <property type="entry name" value="THROMBOSPONDIN"/>
    <property type="match status" value="1"/>
</dbReference>
<dbReference type="InterPro" id="IPR003367">
    <property type="entry name" value="Thrombospondin_3-like_rpt"/>
</dbReference>
<evidence type="ECO:0000313" key="6">
    <source>
        <dbReference type="Proteomes" id="UP000228767"/>
    </source>
</evidence>
<evidence type="ECO:0000256" key="2">
    <source>
        <dbReference type="ARBA" id="ARBA00022837"/>
    </source>
</evidence>
<dbReference type="InterPro" id="IPR017897">
    <property type="entry name" value="Thrombospondin_3_rpt"/>
</dbReference>
<dbReference type="AlphaFoldDB" id="A0A2H0RDV4"/>
<keyword evidence="1" id="KW-0732">Signal</keyword>
<name>A0A2H0RDV4_9BACT</name>
<gene>
    <name evidence="5" type="ORF">COV10_03325</name>
</gene>
<keyword evidence="2" id="KW-0106">Calcium</keyword>
<keyword evidence="4" id="KW-0812">Transmembrane</keyword>
<dbReference type="Gene3D" id="4.10.1080.10">
    <property type="entry name" value="TSP type-3 repeat"/>
    <property type="match status" value="1"/>
</dbReference>
<keyword evidence="4" id="KW-1133">Transmembrane helix</keyword>
<dbReference type="GO" id="GO:0005509">
    <property type="term" value="F:calcium ion binding"/>
    <property type="evidence" value="ECO:0007669"/>
    <property type="project" value="InterPro"/>
</dbReference>
<reference evidence="5 6" key="1">
    <citation type="submission" date="2017-09" db="EMBL/GenBank/DDBJ databases">
        <title>Depth-based differentiation of microbial function through sediment-hosted aquifers and enrichment of novel symbionts in the deep terrestrial subsurface.</title>
        <authorList>
            <person name="Probst A.J."/>
            <person name="Ladd B."/>
            <person name="Jarett J.K."/>
            <person name="Geller-Mcgrath D.E."/>
            <person name="Sieber C.M."/>
            <person name="Emerson J.B."/>
            <person name="Anantharaman K."/>
            <person name="Thomas B.C."/>
            <person name="Malmstrom R."/>
            <person name="Stieglmeier M."/>
            <person name="Klingl A."/>
            <person name="Woyke T."/>
            <person name="Ryan C.M."/>
            <person name="Banfield J.F."/>
        </authorList>
    </citation>
    <scope>NUCLEOTIDE SEQUENCE [LARGE SCALE GENOMIC DNA]</scope>
    <source>
        <strain evidence="5">CG10_big_fil_rev_8_21_14_0_10_51_16</strain>
    </source>
</reference>
<sequence length="417" mass="45676">MSRKTLTLIGSIVGLLVFGLATQPLLALTPISEPPPLEETTGAFRQYRSIPKLDIFVPTAVELSFSDTVSDRYTYAVLDTTTMEFVPHLVRLEERRNEAPFSVRVLPETTSGAPRDVVDRDSATYVSFPSVADGETATEAIFVFSASEPVRSSRLTLTLPPHVALPRTVTVSVVTENGNLETVVAKRPMEGTVITFPITTAKEWRVSLGHVQPLRVAELELTQDQATTVKGVALRFLAQPERTYRIYFDADRAVSPPSKERPNLEVDAGLLVLPSGLAQENEAFSPADVDKDSIPDTRDNCVYVANPAQEDIDGNGRGDACDDWDRDGLSNHKDNCPNTPNRDQRDTDGDGIGDVCDDEESRLTERHAWIPWAGMGVAILVLIALFVLSVRHAGNPFARSDEKMLEGSESDEKEAGE</sequence>
<comment type="caution">
    <text evidence="5">The sequence shown here is derived from an EMBL/GenBank/DDBJ whole genome shotgun (WGS) entry which is preliminary data.</text>
</comment>
<protein>
    <submittedName>
        <fullName evidence="5">Uncharacterized protein</fullName>
    </submittedName>
</protein>
<dbReference type="PROSITE" id="PS51234">
    <property type="entry name" value="TSP3"/>
    <property type="match status" value="1"/>
</dbReference>
<dbReference type="Proteomes" id="UP000228767">
    <property type="component" value="Unassembled WGS sequence"/>
</dbReference>
<feature type="region of interest" description="Disordered" evidence="3">
    <location>
        <begin position="331"/>
        <end position="357"/>
    </location>
</feature>
<feature type="transmembrane region" description="Helical" evidence="4">
    <location>
        <begin position="369"/>
        <end position="390"/>
    </location>
</feature>
<dbReference type="EMBL" id="PCYI01000021">
    <property type="protein sequence ID" value="PIR44698.1"/>
    <property type="molecule type" value="Genomic_DNA"/>
</dbReference>
<accession>A0A2H0RDV4</accession>
<evidence type="ECO:0000313" key="5">
    <source>
        <dbReference type="EMBL" id="PIR44698.1"/>
    </source>
</evidence>
<keyword evidence="4" id="KW-0472">Membrane</keyword>
<dbReference type="PANTHER" id="PTHR10199:SF100">
    <property type="entry name" value="THROMBOSPONDIN, ISOFORM A"/>
    <property type="match status" value="1"/>
</dbReference>
<evidence type="ECO:0000256" key="4">
    <source>
        <dbReference type="SAM" id="Phobius"/>
    </source>
</evidence>
<dbReference type="Pfam" id="PF02412">
    <property type="entry name" value="TSP_3"/>
    <property type="match status" value="2"/>
</dbReference>
<dbReference type="GO" id="GO:0007155">
    <property type="term" value="P:cell adhesion"/>
    <property type="evidence" value="ECO:0007669"/>
    <property type="project" value="InterPro"/>
</dbReference>
<proteinExistence type="predicted"/>
<organism evidence="5 6">
    <name type="scientific">Candidatus Vogelbacteria bacterium CG10_big_fil_rev_8_21_14_0_10_51_16</name>
    <dbReference type="NCBI Taxonomy" id="1975045"/>
    <lineage>
        <taxon>Bacteria</taxon>
        <taxon>Candidatus Vogeliibacteriota</taxon>
    </lineage>
</organism>
<evidence type="ECO:0000256" key="1">
    <source>
        <dbReference type="ARBA" id="ARBA00022729"/>
    </source>
</evidence>